<gene>
    <name evidence="2" type="ORF">AOQ84DRAFT_351723</name>
</gene>
<name>A0A8E2FB94_9PEZI</name>
<protein>
    <submittedName>
        <fullName evidence="2">Uncharacterized protein</fullName>
    </submittedName>
</protein>
<feature type="compositionally biased region" description="Basic and acidic residues" evidence="1">
    <location>
        <begin position="102"/>
        <end position="156"/>
    </location>
</feature>
<dbReference type="EMBL" id="KV748638">
    <property type="protein sequence ID" value="OCL14002.1"/>
    <property type="molecule type" value="Genomic_DNA"/>
</dbReference>
<evidence type="ECO:0000256" key="1">
    <source>
        <dbReference type="SAM" id="MobiDB-lite"/>
    </source>
</evidence>
<feature type="compositionally biased region" description="Acidic residues" evidence="1">
    <location>
        <begin position="58"/>
        <end position="74"/>
    </location>
</feature>
<proteinExistence type="predicted"/>
<reference evidence="2 3" key="1">
    <citation type="journal article" date="2016" name="Nat. Commun.">
        <title>Ectomycorrhizal ecology is imprinted in the genome of the dominant symbiotic fungus Cenococcum geophilum.</title>
        <authorList>
            <consortium name="DOE Joint Genome Institute"/>
            <person name="Peter M."/>
            <person name="Kohler A."/>
            <person name="Ohm R.A."/>
            <person name="Kuo A."/>
            <person name="Krutzmann J."/>
            <person name="Morin E."/>
            <person name="Arend M."/>
            <person name="Barry K.W."/>
            <person name="Binder M."/>
            <person name="Choi C."/>
            <person name="Clum A."/>
            <person name="Copeland A."/>
            <person name="Grisel N."/>
            <person name="Haridas S."/>
            <person name="Kipfer T."/>
            <person name="LaButti K."/>
            <person name="Lindquist E."/>
            <person name="Lipzen A."/>
            <person name="Maire R."/>
            <person name="Meier B."/>
            <person name="Mihaltcheva S."/>
            <person name="Molinier V."/>
            <person name="Murat C."/>
            <person name="Poggeler S."/>
            <person name="Quandt C.A."/>
            <person name="Sperisen C."/>
            <person name="Tritt A."/>
            <person name="Tisserant E."/>
            <person name="Crous P.W."/>
            <person name="Henrissat B."/>
            <person name="Nehls U."/>
            <person name="Egli S."/>
            <person name="Spatafora J.W."/>
            <person name="Grigoriev I.V."/>
            <person name="Martin F.M."/>
        </authorList>
    </citation>
    <scope>NUCLEOTIDE SEQUENCE [LARGE SCALE GENOMIC DNA]</scope>
    <source>
        <strain evidence="2 3">CBS 207.34</strain>
    </source>
</reference>
<dbReference type="Proteomes" id="UP000250140">
    <property type="component" value="Unassembled WGS sequence"/>
</dbReference>
<dbReference type="AlphaFoldDB" id="A0A8E2FB94"/>
<evidence type="ECO:0000313" key="2">
    <source>
        <dbReference type="EMBL" id="OCL14002.1"/>
    </source>
</evidence>
<dbReference type="OrthoDB" id="10569641at2759"/>
<keyword evidence="3" id="KW-1185">Reference proteome</keyword>
<feature type="region of interest" description="Disordered" evidence="1">
    <location>
        <begin position="39"/>
        <end position="156"/>
    </location>
</feature>
<organism evidence="2 3">
    <name type="scientific">Glonium stellatum</name>
    <dbReference type="NCBI Taxonomy" id="574774"/>
    <lineage>
        <taxon>Eukaryota</taxon>
        <taxon>Fungi</taxon>
        <taxon>Dikarya</taxon>
        <taxon>Ascomycota</taxon>
        <taxon>Pezizomycotina</taxon>
        <taxon>Dothideomycetes</taxon>
        <taxon>Pleosporomycetidae</taxon>
        <taxon>Gloniales</taxon>
        <taxon>Gloniaceae</taxon>
        <taxon>Glonium</taxon>
    </lineage>
</organism>
<evidence type="ECO:0000313" key="3">
    <source>
        <dbReference type="Proteomes" id="UP000250140"/>
    </source>
</evidence>
<feature type="compositionally biased region" description="Basic and acidic residues" evidence="1">
    <location>
        <begin position="75"/>
        <end position="92"/>
    </location>
</feature>
<accession>A0A8E2FB94</accession>
<sequence length="156" mass="18293">MRVPDYGVEAAWAVRYVEWAEKWEEESRKLREDGLGEMLAARGPQAGEVGWKVRRGDEDEEDDAEDDRAEDEKAEGEIARSEKSEDARERMELWAAEVDAGLQREKERQVKDGLDSKRREAERKAELAAQKEKMNEWNRQLKEMEAKEKQRQKREG</sequence>